<comment type="caution">
    <text evidence="3">The sequence shown here is derived from an EMBL/GenBank/DDBJ whole genome shotgun (WGS) entry which is preliminary data.</text>
</comment>
<organism evidence="3 4">
    <name type="scientific">Halobacteriovorax marinus</name>
    <dbReference type="NCBI Taxonomy" id="97084"/>
    <lineage>
        <taxon>Bacteria</taxon>
        <taxon>Pseudomonadati</taxon>
        <taxon>Bdellovibrionota</taxon>
        <taxon>Bacteriovoracia</taxon>
        <taxon>Bacteriovoracales</taxon>
        <taxon>Halobacteriovoraceae</taxon>
        <taxon>Halobacteriovorax</taxon>
    </lineage>
</organism>
<sequence length="607" mass="69039">MKIDIEKYLDAFPYTNSHITSDGRIIFLKTVESSKFLFMGNIKDDLTKSSQICDIDFAEQSYWLIEFDESTNTLYFISDTDNLEDFNVFSLNVYGNLVEQLTYNKYTQMYDICSKRKILFYSDRLNHSETGYDSKAYMLNLKTGERREIYKTTGDYKLSWSSAKVSHDERFVIVSVDYHSERKRNNLLKINLIDGSSELLLKTEDECSGVYAPYEDYFEENITIVSDISGVDNLYNLNVFDLSLTQVTDFTIPSKSISLIKNGKDERTFLALFKDLPNDQTIAKIIKVNTKGHDVITEKNFSGNYEEKCVNAGIWLIKNNLDCPSVFKNFDERLNELGPEIQLYVGDKSTLSQCTYEFLEYESFDGEIVPAFITLPKGEIKGAIIISFYGGDNFYSIRSNLFAELGIAVLSPAVRGSHGFSKKWRDHIIGDLGGKEIIDVIWGAKYLESHYGLAPKQIGVVGGSHGGYATLRTLTLPHPYEGVETRFNFGAGVCEAGFADLVDFYKTSNIPDWLVQMLGPFCEKKYGERSPLNYFENLETPLLVIHGTNDRRVHASSMEGFIEKLKNSEKEHVLLISEGQGHHTNDKSQEIKEIETTLNFLKSTILS</sequence>
<evidence type="ECO:0000259" key="2">
    <source>
        <dbReference type="Pfam" id="PF00326"/>
    </source>
</evidence>
<dbReference type="Pfam" id="PF00326">
    <property type="entry name" value="Peptidase_S9"/>
    <property type="match status" value="1"/>
</dbReference>
<gene>
    <name evidence="3" type="ORF">A9Q84_09825</name>
</gene>
<dbReference type="PANTHER" id="PTHR42776">
    <property type="entry name" value="SERINE PEPTIDASE S9 FAMILY MEMBER"/>
    <property type="match status" value="1"/>
</dbReference>
<dbReference type="PANTHER" id="PTHR42776:SF27">
    <property type="entry name" value="DIPEPTIDYL PEPTIDASE FAMILY MEMBER 6"/>
    <property type="match status" value="1"/>
</dbReference>
<keyword evidence="1" id="KW-0378">Hydrolase</keyword>
<protein>
    <recommendedName>
        <fullName evidence="2">Peptidase S9 prolyl oligopeptidase catalytic domain-containing protein</fullName>
    </recommendedName>
</protein>
<dbReference type="Gene3D" id="3.40.50.1820">
    <property type="entry name" value="alpha/beta hydrolase"/>
    <property type="match status" value="1"/>
</dbReference>
<dbReference type="SUPFAM" id="SSF82171">
    <property type="entry name" value="DPP6 N-terminal domain-like"/>
    <property type="match status" value="1"/>
</dbReference>
<name>A0A1Y5F6W1_9BACT</name>
<dbReference type="AlphaFoldDB" id="A0A1Y5F6W1"/>
<feature type="domain" description="Peptidase S9 prolyl oligopeptidase catalytic" evidence="2">
    <location>
        <begin position="397"/>
        <end position="604"/>
    </location>
</feature>
<evidence type="ECO:0000256" key="1">
    <source>
        <dbReference type="ARBA" id="ARBA00022801"/>
    </source>
</evidence>
<dbReference type="GO" id="GO:0006508">
    <property type="term" value="P:proteolysis"/>
    <property type="evidence" value="ECO:0007669"/>
    <property type="project" value="InterPro"/>
</dbReference>
<evidence type="ECO:0000313" key="4">
    <source>
        <dbReference type="Proteomes" id="UP000196531"/>
    </source>
</evidence>
<dbReference type="EMBL" id="MAAO01000006">
    <property type="protein sequence ID" value="OUR96633.1"/>
    <property type="molecule type" value="Genomic_DNA"/>
</dbReference>
<dbReference type="GO" id="GO:0004252">
    <property type="term" value="F:serine-type endopeptidase activity"/>
    <property type="evidence" value="ECO:0007669"/>
    <property type="project" value="TreeGrafter"/>
</dbReference>
<dbReference type="Proteomes" id="UP000196531">
    <property type="component" value="Unassembled WGS sequence"/>
</dbReference>
<dbReference type="SUPFAM" id="SSF53474">
    <property type="entry name" value="alpha/beta-Hydrolases"/>
    <property type="match status" value="1"/>
</dbReference>
<reference evidence="4" key="1">
    <citation type="journal article" date="2017" name="Proc. Natl. Acad. Sci. U.S.A.">
        <title>Simulation of Deepwater Horizon oil plume reveals substrate specialization within a complex community of hydrocarbon-degraders.</title>
        <authorList>
            <person name="Hu P."/>
            <person name="Dubinsky E.A."/>
            <person name="Probst A.J."/>
            <person name="Wang J."/>
            <person name="Sieber C.M.K."/>
            <person name="Tom L.M."/>
            <person name="Gardinali P."/>
            <person name="Banfield J.F."/>
            <person name="Atlas R.M."/>
            <person name="Andersen G.L."/>
        </authorList>
    </citation>
    <scope>NUCLEOTIDE SEQUENCE [LARGE SCALE GENOMIC DNA]</scope>
</reference>
<proteinExistence type="predicted"/>
<evidence type="ECO:0000313" key="3">
    <source>
        <dbReference type="EMBL" id="OUR96633.1"/>
    </source>
</evidence>
<dbReference type="InterPro" id="IPR001375">
    <property type="entry name" value="Peptidase_S9_cat"/>
</dbReference>
<accession>A0A1Y5F6W1</accession>
<dbReference type="InterPro" id="IPR029058">
    <property type="entry name" value="AB_hydrolase_fold"/>
</dbReference>